<proteinExistence type="predicted"/>
<evidence type="ECO:0000313" key="2">
    <source>
        <dbReference type="Proteomes" id="UP000199315"/>
    </source>
</evidence>
<dbReference type="Proteomes" id="UP000199315">
    <property type="component" value="Unassembled WGS sequence"/>
</dbReference>
<keyword evidence="2" id="KW-1185">Reference proteome</keyword>
<reference evidence="1 2" key="1">
    <citation type="submission" date="2016-09" db="EMBL/GenBank/DDBJ databases">
        <authorList>
            <person name="Capua I."/>
            <person name="De Benedictis P."/>
            <person name="Joannis T."/>
            <person name="Lombin L.H."/>
            <person name="Cattoli G."/>
        </authorList>
    </citation>
    <scope>NUCLEOTIDE SEQUENCE [LARGE SCALE GENOMIC DNA]</scope>
    <source>
        <strain evidence="1 2">GluBS11</strain>
    </source>
</reference>
<dbReference type="EMBL" id="FMKA01000001">
    <property type="protein sequence ID" value="SCP95190.1"/>
    <property type="molecule type" value="Genomic_DNA"/>
</dbReference>
<dbReference type="RefSeq" id="WP_278276576.1">
    <property type="nucleotide sequence ID" value="NZ_FMKA01000001.1"/>
</dbReference>
<name>A0A1D3TP74_9FIRM</name>
<evidence type="ECO:0000313" key="1">
    <source>
        <dbReference type="EMBL" id="SCP95190.1"/>
    </source>
</evidence>
<accession>A0A1D3TP74</accession>
<dbReference type="STRING" id="1619234.SAMN05421730_1001384"/>
<evidence type="ECO:0008006" key="3">
    <source>
        <dbReference type="Google" id="ProtNLM"/>
    </source>
</evidence>
<dbReference type="Pfam" id="PF18907">
    <property type="entry name" value="DUF5662"/>
    <property type="match status" value="1"/>
</dbReference>
<sequence>MKDLKIVKHFTTITKHHLMVRKYCFSVGLYRQGLLHDMSKYSLSEFLVGCRYFQGTRSPNNAERENRGYSSAWLHHKGRNKHHYEYWLDYSAEYRGEIVGMRMPEQYVVEMFFDRIAASKVYLASSYTDRSPLEYYEAGKIKFLHDDTKSILETLLNKLADEGEEAAIAYIKADVLKKK</sequence>
<dbReference type="InterPro" id="IPR043721">
    <property type="entry name" value="DUF5662"/>
</dbReference>
<dbReference type="AlphaFoldDB" id="A0A1D3TP74"/>
<organism evidence="1 2">
    <name type="scientific">Anaerobium acetethylicum</name>
    <dbReference type="NCBI Taxonomy" id="1619234"/>
    <lineage>
        <taxon>Bacteria</taxon>
        <taxon>Bacillati</taxon>
        <taxon>Bacillota</taxon>
        <taxon>Clostridia</taxon>
        <taxon>Lachnospirales</taxon>
        <taxon>Lachnospiraceae</taxon>
        <taxon>Anaerobium</taxon>
    </lineage>
</organism>
<gene>
    <name evidence="1" type="ORF">SAMN05421730_1001384</name>
</gene>
<protein>
    <recommendedName>
        <fullName evidence="3">Catalase</fullName>
    </recommendedName>
</protein>